<dbReference type="GO" id="GO:0005681">
    <property type="term" value="C:spliceosomal complex"/>
    <property type="evidence" value="ECO:0007669"/>
    <property type="project" value="TreeGrafter"/>
</dbReference>
<accession>A0A7J7DQC9</accession>
<dbReference type="EMBL" id="JAAARO010000004">
    <property type="protein sequence ID" value="KAF5748503.1"/>
    <property type="molecule type" value="Genomic_DNA"/>
</dbReference>
<protein>
    <recommendedName>
        <fullName evidence="4">G-patch domain-containing protein</fullName>
    </recommendedName>
</protein>
<keyword evidence="2" id="KW-0539">Nucleus</keyword>
<evidence type="ECO:0000256" key="3">
    <source>
        <dbReference type="SAM" id="MobiDB-lite"/>
    </source>
</evidence>
<organism evidence="5 6">
    <name type="scientific">Tripterygium wilfordii</name>
    <name type="common">Thunder God vine</name>
    <dbReference type="NCBI Taxonomy" id="458696"/>
    <lineage>
        <taxon>Eukaryota</taxon>
        <taxon>Viridiplantae</taxon>
        <taxon>Streptophyta</taxon>
        <taxon>Embryophyta</taxon>
        <taxon>Tracheophyta</taxon>
        <taxon>Spermatophyta</taxon>
        <taxon>Magnoliopsida</taxon>
        <taxon>eudicotyledons</taxon>
        <taxon>Gunneridae</taxon>
        <taxon>Pentapetalae</taxon>
        <taxon>rosids</taxon>
        <taxon>fabids</taxon>
        <taxon>Celastrales</taxon>
        <taxon>Celastraceae</taxon>
        <taxon>Tripterygium</taxon>
    </lineage>
</organism>
<evidence type="ECO:0000313" key="5">
    <source>
        <dbReference type="EMBL" id="KAF5748503.1"/>
    </source>
</evidence>
<keyword evidence="6" id="KW-1185">Reference proteome</keyword>
<feature type="compositionally biased region" description="Low complexity" evidence="3">
    <location>
        <begin position="1"/>
        <end position="20"/>
    </location>
</feature>
<dbReference type="InterPro" id="IPR000467">
    <property type="entry name" value="G_patch_dom"/>
</dbReference>
<dbReference type="Proteomes" id="UP000593562">
    <property type="component" value="Unassembled WGS sequence"/>
</dbReference>
<evidence type="ECO:0000256" key="2">
    <source>
        <dbReference type="ARBA" id="ARBA00023242"/>
    </source>
</evidence>
<dbReference type="InterPro" id="IPR026822">
    <property type="entry name" value="Spp2/MOS2_G-patch"/>
</dbReference>
<feature type="region of interest" description="Disordered" evidence="3">
    <location>
        <begin position="109"/>
        <end position="137"/>
    </location>
</feature>
<dbReference type="InterPro" id="IPR045166">
    <property type="entry name" value="Spp2-like"/>
</dbReference>
<feature type="domain" description="G-patch" evidence="4">
    <location>
        <begin position="167"/>
        <end position="213"/>
    </location>
</feature>
<comment type="caution">
    <text evidence="5">The sequence shown here is derived from an EMBL/GenBank/DDBJ whole genome shotgun (WGS) entry which is preliminary data.</text>
</comment>
<evidence type="ECO:0000259" key="4">
    <source>
        <dbReference type="PROSITE" id="PS50174"/>
    </source>
</evidence>
<gene>
    <name evidence="5" type="ORF">HS088_TW04G00458</name>
</gene>
<feature type="region of interest" description="Disordered" evidence="3">
    <location>
        <begin position="1"/>
        <end position="53"/>
    </location>
</feature>
<dbReference type="OrthoDB" id="5577072at2759"/>
<dbReference type="GO" id="GO:0003676">
    <property type="term" value="F:nucleic acid binding"/>
    <property type="evidence" value="ECO:0007669"/>
    <property type="project" value="InterPro"/>
</dbReference>
<proteinExistence type="predicted"/>
<dbReference type="PROSITE" id="PS50174">
    <property type="entry name" value="G_PATCH"/>
    <property type="match status" value="1"/>
</dbReference>
<reference evidence="5 6" key="1">
    <citation type="journal article" date="2020" name="Nat. Commun.">
        <title>Genome of Tripterygium wilfordii and identification of cytochrome P450 involved in triptolide biosynthesis.</title>
        <authorList>
            <person name="Tu L."/>
            <person name="Su P."/>
            <person name="Zhang Z."/>
            <person name="Gao L."/>
            <person name="Wang J."/>
            <person name="Hu T."/>
            <person name="Zhou J."/>
            <person name="Zhang Y."/>
            <person name="Zhao Y."/>
            <person name="Liu Y."/>
            <person name="Song Y."/>
            <person name="Tong Y."/>
            <person name="Lu Y."/>
            <person name="Yang J."/>
            <person name="Xu C."/>
            <person name="Jia M."/>
            <person name="Peters R.J."/>
            <person name="Huang L."/>
            <person name="Gao W."/>
        </authorList>
    </citation>
    <scope>NUCLEOTIDE SEQUENCE [LARGE SCALE GENOMIC DNA]</scope>
    <source>
        <strain evidence="6">cv. XIE 37</strain>
        <tissue evidence="5">Leaf</tissue>
    </source>
</reference>
<evidence type="ECO:0000313" key="6">
    <source>
        <dbReference type="Proteomes" id="UP000593562"/>
    </source>
</evidence>
<name>A0A7J7DQC9_TRIWF</name>
<evidence type="ECO:0000256" key="1">
    <source>
        <dbReference type="ARBA" id="ARBA00004123"/>
    </source>
</evidence>
<dbReference type="InParanoid" id="A0A7J7DQC9"/>
<dbReference type="PANTHER" id="PTHR15818:SF2">
    <property type="entry name" value="G-PATCH DOMAIN AND KOW MOTIFS-CONTAINING PROTEIN"/>
    <property type="match status" value="1"/>
</dbReference>
<sequence length="220" mass="24567">MNFSLSLPSKSSSKSTPKSSQAFDDEDERQYDTGKQYVTEFDPSRTLTDPKKHQFIIPPKENEWQPAKLMKNFRDLPVIQSEDSRELKFEIESLSLDSCDGNISYGLNVRQPPKTGEASNMHESNGGDGDESGRHRSVESILLDKLRDDLKRLPEDRGFEEFVDMPVEGFGAALLAGYGWYEGRGIGKNAKGDVKVKQFKKWTSKEGLGYVAPSHGSLGA</sequence>
<dbReference type="GO" id="GO:0000398">
    <property type="term" value="P:mRNA splicing, via spliceosome"/>
    <property type="evidence" value="ECO:0007669"/>
    <property type="project" value="InterPro"/>
</dbReference>
<comment type="subcellular location">
    <subcellularLocation>
        <location evidence="1">Nucleus</location>
    </subcellularLocation>
</comment>
<dbReference type="SMART" id="SM00443">
    <property type="entry name" value="G_patch"/>
    <property type="match status" value="1"/>
</dbReference>
<dbReference type="Pfam" id="PF12656">
    <property type="entry name" value="G-patch_2"/>
    <property type="match status" value="1"/>
</dbReference>
<dbReference type="PANTHER" id="PTHR15818">
    <property type="entry name" value="G PATCH AND KOW-CONTAINING"/>
    <property type="match status" value="1"/>
</dbReference>
<dbReference type="AlphaFoldDB" id="A0A7J7DQC9"/>